<organism evidence="1 2">
    <name type="scientific">Aetokthonos hydrillicola Thurmond2011</name>
    <dbReference type="NCBI Taxonomy" id="2712845"/>
    <lineage>
        <taxon>Bacteria</taxon>
        <taxon>Bacillati</taxon>
        <taxon>Cyanobacteriota</taxon>
        <taxon>Cyanophyceae</taxon>
        <taxon>Nostocales</taxon>
        <taxon>Hapalosiphonaceae</taxon>
        <taxon>Aetokthonos</taxon>
    </lineage>
</organism>
<dbReference type="Proteomes" id="UP000667802">
    <property type="component" value="Unassembled WGS sequence"/>
</dbReference>
<evidence type="ECO:0000313" key="1">
    <source>
        <dbReference type="EMBL" id="MDR9894517.1"/>
    </source>
</evidence>
<evidence type="ECO:0000313" key="2">
    <source>
        <dbReference type="Proteomes" id="UP000667802"/>
    </source>
</evidence>
<keyword evidence="2" id="KW-1185">Reference proteome</keyword>
<gene>
    <name evidence="1" type="ORF">G7B40_008010</name>
</gene>
<dbReference type="AlphaFoldDB" id="A0AAP5I3Q9"/>
<reference evidence="2" key="1">
    <citation type="journal article" date="2021" name="Science">
        <title>Hunting the eagle killer: A cyanobacterial neurotoxin causes vacuolar myelinopathy.</title>
        <authorList>
            <person name="Breinlinger S."/>
            <person name="Phillips T.J."/>
            <person name="Haram B.N."/>
            <person name="Mares J."/>
            <person name="Martinez Yerena J.A."/>
            <person name="Hrouzek P."/>
            <person name="Sobotka R."/>
            <person name="Henderson W.M."/>
            <person name="Schmieder P."/>
            <person name="Williams S.M."/>
            <person name="Lauderdale J.D."/>
            <person name="Wilde H.D."/>
            <person name="Gerrin W."/>
            <person name="Kust A."/>
            <person name="Washington J.W."/>
            <person name="Wagner C."/>
            <person name="Geier B."/>
            <person name="Liebeke M."/>
            <person name="Enke H."/>
            <person name="Niedermeyer T.H.J."/>
            <person name="Wilde S.B."/>
        </authorList>
    </citation>
    <scope>NUCLEOTIDE SEQUENCE [LARGE SCALE GENOMIC DNA]</scope>
    <source>
        <strain evidence="2">Thurmond2011</strain>
    </source>
</reference>
<protein>
    <submittedName>
        <fullName evidence="1">Uncharacterized protein</fullName>
    </submittedName>
</protein>
<sequence length="60" mass="6479">MSWKTQNQQNQKIQQNGNLVALVRNLASTIILGGDASNEPKHLSFLIGGTGKTDNGNQTQ</sequence>
<name>A0AAP5I3Q9_9CYAN</name>
<accession>A0AAP5I3Q9</accession>
<proteinExistence type="predicted"/>
<comment type="caution">
    <text evidence="1">The sequence shown here is derived from an EMBL/GenBank/DDBJ whole genome shotgun (WGS) entry which is preliminary data.</text>
</comment>
<dbReference type="EMBL" id="JAALHA020000002">
    <property type="protein sequence ID" value="MDR9894517.1"/>
    <property type="molecule type" value="Genomic_DNA"/>
</dbReference>